<evidence type="ECO:0000313" key="7">
    <source>
        <dbReference type="EMBL" id="GAA6145973.1"/>
    </source>
</evidence>
<evidence type="ECO:0000256" key="3">
    <source>
        <dbReference type="ARBA" id="ARBA00022679"/>
    </source>
</evidence>
<accession>A0ABQ0A0P7</accession>
<keyword evidence="3 5" id="KW-0808">Transferase</keyword>
<feature type="domain" description="CheR-type methyltransferase" evidence="6">
    <location>
        <begin position="1"/>
        <end position="267"/>
    </location>
</feature>
<dbReference type="Pfam" id="PF01739">
    <property type="entry name" value="CheR"/>
    <property type="match status" value="1"/>
</dbReference>
<comment type="catalytic activity">
    <reaction evidence="1 5">
        <text>L-glutamyl-[protein] + S-adenosyl-L-methionine = [protein]-L-glutamate 5-O-methyl ester + S-adenosyl-L-homocysteine</text>
        <dbReference type="Rhea" id="RHEA:24452"/>
        <dbReference type="Rhea" id="RHEA-COMP:10208"/>
        <dbReference type="Rhea" id="RHEA-COMP:10311"/>
        <dbReference type="ChEBI" id="CHEBI:29973"/>
        <dbReference type="ChEBI" id="CHEBI:57856"/>
        <dbReference type="ChEBI" id="CHEBI:59789"/>
        <dbReference type="ChEBI" id="CHEBI:82795"/>
        <dbReference type="EC" id="2.1.1.80"/>
    </reaction>
</comment>
<reference evidence="7 8" key="1">
    <citation type="submission" date="2024-04" db="EMBL/GenBank/DDBJ databases">
        <title>Draft genome sequence of Thalassolituus maritimus NBRC 116585.</title>
        <authorList>
            <person name="Miyakawa T."/>
            <person name="Kusuya Y."/>
            <person name="Miura T."/>
        </authorList>
    </citation>
    <scope>NUCLEOTIDE SEQUENCE [LARGE SCALE GENOMIC DNA]</scope>
    <source>
        <strain evidence="7 8">5NW40-0001</strain>
    </source>
</reference>
<name>A0ABQ0A0P7_9GAMM</name>
<dbReference type="SUPFAM" id="SSF47757">
    <property type="entry name" value="Chemotaxis receptor methyltransferase CheR, N-terminal domain"/>
    <property type="match status" value="1"/>
</dbReference>
<dbReference type="SMART" id="SM00138">
    <property type="entry name" value="MeTrc"/>
    <property type="match status" value="1"/>
</dbReference>
<dbReference type="PANTHER" id="PTHR24422:SF10">
    <property type="entry name" value="CHEMOTAXIS PROTEIN METHYLTRANSFERASE 2"/>
    <property type="match status" value="1"/>
</dbReference>
<dbReference type="InterPro" id="IPR022642">
    <property type="entry name" value="CheR_C"/>
</dbReference>
<dbReference type="Gene3D" id="3.40.50.150">
    <property type="entry name" value="Vaccinia Virus protein VP39"/>
    <property type="match status" value="1"/>
</dbReference>
<evidence type="ECO:0000256" key="2">
    <source>
        <dbReference type="ARBA" id="ARBA00022603"/>
    </source>
</evidence>
<dbReference type="InterPro" id="IPR050903">
    <property type="entry name" value="Bact_Chemotaxis_MeTrfase"/>
</dbReference>
<dbReference type="SUPFAM" id="SSF53335">
    <property type="entry name" value="S-adenosyl-L-methionine-dependent methyltransferases"/>
    <property type="match status" value="1"/>
</dbReference>
<dbReference type="InterPro" id="IPR036804">
    <property type="entry name" value="CheR_N_sf"/>
</dbReference>
<comment type="caution">
    <text evidence="7">The sequence shown here is derived from an EMBL/GenBank/DDBJ whole genome shotgun (WGS) entry which is preliminary data.</text>
</comment>
<evidence type="ECO:0000313" key="8">
    <source>
        <dbReference type="Proteomes" id="UP001481413"/>
    </source>
</evidence>
<dbReference type="PIRSF" id="PIRSF000410">
    <property type="entry name" value="CheR"/>
    <property type="match status" value="1"/>
</dbReference>
<dbReference type="EMBL" id="BAABWH010000005">
    <property type="protein sequence ID" value="GAA6145973.1"/>
    <property type="molecule type" value="Genomic_DNA"/>
</dbReference>
<protein>
    <recommendedName>
        <fullName evidence="5">Chemotaxis protein methyltransferase</fullName>
        <ecNumber evidence="5">2.1.1.80</ecNumber>
    </recommendedName>
</protein>
<dbReference type="InterPro" id="IPR029063">
    <property type="entry name" value="SAM-dependent_MTases_sf"/>
</dbReference>
<dbReference type="InterPro" id="IPR022641">
    <property type="entry name" value="CheR_N"/>
</dbReference>
<dbReference type="InterPro" id="IPR000780">
    <property type="entry name" value="CheR_MeTrfase"/>
</dbReference>
<dbReference type="PROSITE" id="PS50123">
    <property type="entry name" value="CHER"/>
    <property type="match status" value="1"/>
</dbReference>
<gene>
    <name evidence="7" type="ORF">NBRC116585_20910</name>
</gene>
<dbReference type="EC" id="2.1.1.80" evidence="5"/>
<evidence type="ECO:0000259" key="6">
    <source>
        <dbReference type="PROSITE" id="PS50123"/>
    </source>
</evidence>
<keyword evidence="8" id="KW-1185">Reference proteome</keyword>
<dbReference type="Pfam" id="PF03705">
    <property type="entry name" value="CheR_N"/>
    <property type="match status" value="1"/>
</dbReference>
<dbReference type="InterPro" id="IPR026024">
    <property type="entry name" value="Chemotaxis_MeTrfase_CheR"/>
</dbReference>
<dbReference type="RefSeq" id="WP_353295107.1">
    <property type="nucleotide sequence ID" value="NZ_BAABWH010000005.1"/>
</dbReference>
<sequence>MSNTLISDQEFDKFAEFFYRKTGIKFDSSKRYFVDKRVAERIKETDSESFRQYFTSLRFQASGEELQRLTNLLTVNETYFMREDYQFRCLIDSMLPDVVSRHDPRKPIRIWCIPSSSGEEPYSIAMYLLEEWDGIDKWDVELIASDIDTTILETAKRGIYSERSVRNVPPAWKRRYFKDVPGGQQVDQDIRDAVEFTRINLSEPSDVRSIRNVDIIFCRNLLIYFDDLSRKVAAEHMFEAMSPGGYICLGHTESMGRISPLYRVKKFPAAIVYQRPLEARK</sequence>
<proteinExistence type="predicted"/>
<dbReference type="PRINTS" id="PR00996">
    <property type="entry name" value="CHERMTFRASE"/>
</dbReference>
<dbReference type="PANTHER" id="PTHR24422">
    <property type="entry name" value="CHEMOTAXIS PROTEIN METHYLTRANSFERASE"/>
    <property type="match status" value="1"/>
</dbReference>
<keyword evidence="2 5" id="KW-0489">Methyltransferase</keyword>
<evidence type="ECO:0000256" key="1">
    <source>
        <dbReference type="ARBA" id="ARBA00001541"/>
    </source>
</evidence>
<evidence type="ECO:0000256" key="5">
    <source>
        <dbReference type="PIRNR" id="PIRNR000410"/>
    </source>
</evidence>
<comment type="function">
    <text evidence="5">Methylation of the membrane-bound methyl-accepting chemotaxis proteins (MCP) to form gamma-glutamyl methyl ester residues in MCP.</text>
</comment>
<keyword evidence="4 5" id="KW-0949">S-adenosyl-L-methionine</keyword>
<evidence type="ECO:0000256" key="4">
    <source>
        <dbReference type="ARBA" id="ARBA00022691"/>
    </source>
</evidence>
<dbReference type="Proteomes" id="UP001481413">
    <property type="component" value="Unassembled WGS sequence"/>
</dbReference>
<dbReference type="Gene3D" id="1.10.155.10">
    <property type="entry name" value="Chemotaxis receptor methyltransferase CheR, N-terminal domain"/>
    <property type="match status" value="1"/>
</dbReference>
<organism evidence="7 8">
    <name type="scientific">Thalassolituus maritimus</name>
    <dbReference type="NCBI Taxonomy" id="484498"/>
    <lineage>
        <taxon>Bacteria</taxon>
        <taxon>Pseudomonadati</taxon>
        <taxon>Pseudomonadota</taxon>
        <taxon>Gammaproteobacteria</taxon>
        <taxon>Oceanospirillales</taxon>
        <taxon>Oceanospirillaceae</taxon>
        <taxon>Thalassolituus</taxon>
    </lineage>
</organism>